<comment type="caution">
    <text evidence="2">The sequence shown here is derived from an EMBL/GenBank/DDBJ whole genome shotgun (WGS) entry which is preliminary data.</text>
</comment>
<dbReference type="Proteomes" id="UP000230729">
    <property type="component" value="Unassembled WGS sequence"/>
</dbReference>
<gene>
    <name evidence="2" type="ORF">COX22_04075</name>
</gene>
<evidence type="ECO:0000313" key="3">
    <source>
        <dbReference type="Proteomes" id="UP000230729"/>
    </source>
</evidence>
<reference evidence="2 3" key="1">
    <citation type="submission" date="2017-09" db="EMBL/GenBank/DDBJ databases">
        <title>Depth-based differentiation of microbial function through sediment-hosted aquifers and enrichment of novel symbionts in the deep terrestrial subsurface.</title>
        <authorList>
            <person name="Probst A.J."/>
            <person name="Ladd B."/>
            <person name="Jarett J.K."/>
            <person name="Geller-Mcgrath D.E."/>
            <person name="Sieber C.M."/>
            <person name="Emerson J.B."/>
            <person name="Anantharaman K."/>
            <person name="Thomas B.C."/>
            <person name="Malmstrom R."/>
            <person name="Stieglmeier M."/>
            <person name="Klingl A."/>
            <person name="Woyke T."/>
            <person name="Ryan C.M."/>
            <person name="Banfield J.F."/>
        </authorList>
    </citation>
    <scope>NUCLEOTIDE SEQUENCE [LARGE SCALE GENOMIC DNA]</scope>
    <source>
        <strain evidence="2">CG23_combo_of_CG06-09_8_20_14_all_49_15</strain>
    </source>
</reference>
<protein>
    <submittedName>
        <fullName evidence="2">Uncharacterized protein</fullName>
    </submittedName>
</protein>
<name>A0A2G9ZM95_9BACT</name>
<evidence type="ECO:0000313" key="2">
    <source>
        <dbReference type="EMBL" id="PIP33468.1"/>
    </source>
</evidence>
<evidence type="ECO:0000256" key="1">
    <source>
        <dbReference type="SAM" id="MobiDB-lite"/>
    </source>
</evidence>
<feature type="compositionally biased region" description="Polar residues" evidence="1">
    <location>
        <begin position="227"/>
        <end position="246"/>
    </location>
</feature>
<sequence>MSNVSYYIHQLANNKKFNDAKIGDKVKPSRAQSVISLNAERAKRDLPPVKNLDQITVRNEVAKIFGSGKYISKEAKIKALVERFGLSTEKAKQVAEIVNGQRLSLDQVREFARKKLGITDIKSFLKREDVKEAMRTGKLDPVKKRFERQAKINILQTIISREREEGSAVSRYGTYNQHDEAVFYKKSQATVSSAQSAARGPSVSINSHQSSPAVNPAVQPSGRAAINNPSAPGSLLNRSNLSNIGR</sequence>
<dbReference type="EMBL" id="PCSD01000097">
    <property type="protein sequence ID" value="PIP33468.1"/>
    <property type="molecule type" value="Genomic_DNA"/>
</dbReference>
<feature type="compositionally biased region" description="Polar residues" evidence="1">
    <location>
        <begin position="203"/>
        <end position="213"/>
    </location>
</feature>
<organism evidence="2 3">
    <name type="scientific">Candidatus Falkowbacteria bacterium CG23_combo_of_CG06-09_8_20_14_all_49_15</name>
    <dbReference type="NCBI Taxonomy" id="1974572"/>
    <lineage>
        <taxon>Bacteria</taxon>
        <taxon>Candidatus Falkowiibacteriota</taxon>
    </lineage>
</organism>
<feature type="region of interest" description="Disordered" evidence="1">
    <location>
        <begin position="199"/>
        <end position="246"/>
    </location>
</feature>
<accession>A0A2G9ZM95</accession>
<dbReference type="AlphaFoldDB" id="A0A2G9ZM95"/>
<proteinExistence type="predicted"/>